<dbReference type="Proteomes" id="UP000831113">
    <property type="component" value="Chromosome"/>
</dbReference>
<keyword evidence="3" id="KW-1185">Reference proteome</keyword>
<accession>A0ABY4D226</accession>
<name>A0ABY4D226_9BACT</name>
<gene>
    <name evidence="2" type="ORF">MTX78_05610</name>
</gene>
<reference evidence="2 3" key="1">
    <citation type="submission" date="2022-03" db="EMBL/GenBank/DDBJ databases">
        <title>Hymenobactersp. isolated from the air.</title>
        <authorList>
            <person name="Won M."/>
            <person name="Kwon S.-W."/>
        </authorList>
    </citation>
    <scope>NUCLEOTIDE SEQUENCE [LARGE SCALE GENOMIC DNA]</scope>
    <source>
        <strain evidence="2 3">KACC 21982</strain>
    </source>
</reference>
<organism evidence="2 3">
    <name type="scientific">Hymenobacter tibetensis</name>
    <dbReference type="NCBI Taxonomy" id="497967"/>
    <lineage>
        <taxon>Bacteria</taxon>
        <taxon>Pseudomonadati</taxon>
        <taxon>Bacteroidota</taxon>
        <taxon>Cytophagia</taxon>
        <taxon>Cytophagales</taxon>
        <taxon>Hymenobacteraceae</taxon>
        <taxon>Hymenobacter</taxon>
    </lineage>
</organism>
<dbReference type="EMBL" id="CP094669">
    <property type="protein sequence ID" value="UOG76077.1"/>
    <property type="molecule type" value="Genomic_DNA"/>
</dbReference>
<dbReference type="RefSeq" id="WP_243800679.1">
    <property type="nucleotide sequence ID" value="NZ_CP094669.1"/>
</dbReference>
<evidence type="ECO:0000256" key="1">
    <source>
        <dbReference type="SAM" id="MobiDB-lite"/>
    </source>
</evidence>
<evidence type="ECO:0000313" key="2">
    <source>
        <dbReference type="EMBL" id="UOG76077.1"/>
    </source>
</evidence>
<protein>
    <submittedName>
        <fullName evidence="2">Uncharacterized protein</fullName>
    </submittedName>
</protein>
<feature type="region of interest" description="Disordered" evidence="1">
    <location>
        <begin position="31"/>
        <end position="77"/>
    </location>
</feature>
<evidence type="ECO:0000313" key="3">
    <source>
        <dbReference type="Proteomes" id="UP000831113"/>
    </source>
</evidence>
<feature type="compositionally biased region" description="Basic and acidic residues" evidence="1">
    <location>
        <begin position="68"/>
        <end position="77"/>
    </location>
</feature>
<proteinExistence type="predicted"/>
<sequence>MSDQPYSSLHLCFPHIRWMVEEAFQEWQQASLTQTNQSRPAKAGLKSAAPLLHVRKTDEPAATPKQATRAEQRYRRR</sequence>